<evidence type="ECO:0000313" key="2">
    <source>
        <dbReference type="EMBL" id="MBB3727118.1"/>
    </source>
</evidence>
<protein>
    <submittedName>
        <fullName evidence="2">Uncharacterized protein</fullName>
    </submittedName>
</protein>
<gene>
    <name evidence="2" type="ORF">FHR33_002978</name>
</gene>
<comment type="caution">
    <text evidence="2">The sequence shown here is derived from an EMBL/GenBank/DDBJ whole genome shotgun (WGS) entry which is preliminary data.</text>
</comment>
<feature type="compositionally biased region" description="Pro residues" evidence="1">
    <location>
        <begin position="51"/>
        <end position="61"/>
    </location>
</feature>
<dbReference type="EMBL" id="JACIBV010000001">
    <property type="protein sequence ID" value="MBB3727118.1"/>
    <property type="molecule type" value="Genomic_DNA"/>
</dbReference>
<dbReference type="GeneID" id="95389434"/>
<feature type="region of interest" description="Disordered" evidence="1">
    <location>
        <begin position="36"/>
        <end position="80"/>
    </location>
</feature>
<sequence>MRDIYRMLAVVAALAVAGTGVLAIAQSGRADEAAARPVAAPPAVPASSTPSPSPTLTPSPTPSSALTATPAPTPAAIPSPGASIAPGYTAMEALAADRRVPKLPGRVKLRALPGKPIKTRGVIRDAKTGVSVPRLRGPWKRYGAAPFTSRQVLPPAGRSPRGMLVSCPVPIEAQKSLRDTAQLAARWTLNHHPKGAVIRWLGAQPVKKGWSLVYQVRYGKRSSVAAVVVLDAGRAKPALVFVTIPDTHKKRWADIRRVTSGVRVLG</sequence>
<dbReference type="AlphaFoldDB" id="A0A7W5YAK6"/>
<keyword evidence="3" id="KW-1185">Reference proteome</keyword>
<accession>A0A7W5YAK6</accession>
<reference evidence="2 3" key="1">
    <citation type="submission" date="2020-08" db="EMBL/GenBank/DDBJ databases">
        <title>Sequencing the genomes of 1000 actinobacteria strains.</title>
        <authorList>
            <person name="Klenk H.-P."/>
        </authorList>
    </citation>
    <scope>NUCLEOTIDE SEQUENCE [LARGE SCALE GENOMIC DNA]</scope>
    <source>
        <strain evidence="2 3">DSM 44320</strain>
    </source>
</reference>
<proteinExistence type="predicted"/>
<evidence type="ECO:0000313" key="3">
    <source>
        <dbReference type="Proteomes" id="UP000579945"/>
    </source>
</evidence>
<evidence type="ECO:0000256" key="1">
    <source>
        <dbReference type="SAM" id="MobiDB-lite"/>
    </source>
</evidence>
<dbReference type="Proteomes" id="UP000579945">
    <property type="component" value="Unassembled WGS sequence"/>
</dbReference>
<name>A0A7W5YAK6_9ACTN</name>
<dbReference type="RefSeq" id="WP_183647255.1">
    <property type="nucleotide sequence ID" value="NZ_BAAAXX010000119.1"/>
</dbReference>
<organism evidence="2 3">
    <name type="scientific">Nonomuraea dietziae</name>
    <dbReference type="NCBI Taxonomy" id="65515"/>
    <lineage>
        <taxon>Bacteria</taxon>
        <taxon>Bacillati</taxon>
        <taxon>Actinomycetota</taxon>
        <taxon>Actinomycetes</taxon>
        <taxon>Streptosporangiales</taxon>
        <taxon>Streptosporangiaceae</taxon>
        <taxon>Nonomuraea</taxon>
    </lineage>
</organism>